<dbReference type="InterPro" id="IPR000504">
    <property type="entry name" value="RRM_dom"/>
</dbReference>
<protein>
    <recommendedName>
        <fullName evidence="3">RRM domain-containing protein</fullName>
    </recommendedName>
</protein>
<evidence type="ECO:0000313" key="4">
    <source>
        <dbReference type="EMBL" id="GHP03100.1"/>
    </source>
</evidence>
<name>A0A830HB31_9CHLO</name>
<dbReference type="SMART" id="SM00360">
    <property type="entry name" value="RRM"/>
    <property type="match status" value="1"/>
</dbReference>
<sequence>MRPPTHDITGARGRGGGRGREGGGRGGGRGRGYGGRGGREGGYGGGGRGRGRDGGRGRGRGRGRGGGGGRGRGGGDGGDFAASIRNLLSSEEEAIRTIYFTRIQPNATDASFEQMCQPYGAVERVVVPRLPNGMTKGHAACVMATAEQAQAAADGIPNARRLRVHTHGSNKDDPPPPAAAAAAVVVAAAAAAPPPTEVRPLSTIPTTTTITTNKTFRGQDVHGLRSATVASKYASLYES</sequence>
<organism evidence="4 5">
    <name type="scientific">Pycnococcus provasolii</name>
    <dbReference type="NCBI Taxonomy" id="41880"/>
    <lineage>
        <taxon>Eukaryota</taxon>
        <taxon>Viridiplantae</taxon>
        <taxon>Chlorophyta</taxon>
        <taxon>Pseudoscourfieldiophyceae</taxon>
        <taxon>Pseudoscourfieldiales</taxon>
        <taxon>Pycnococcaceae</taxon>
        <taxon>Pycnococcus</taxon>
    </lineage>
</organism>
<evidence type="ECO:0000256" key="1">
    <source>
        <dbReference type="PROSITE-ProRule" id="PRU00176"/>
    </source>
</evidence>
<proteinExistence type="predicted"/>
<dbReference type="PROSITE" id="PS50102">
    <property type="entry name" value="RRM"/>
    <property type="match status" value="1"/>
</dbReference>
<reference evidence="4" key="1">
    <citation type="submission" date="2020-10" db="EMBL/GenBank/DDBJ databases">
        <title>Unveiling of a novel bifunctional photoreceptor, Dualchrome1, isolated from a cosmopolitan green alga.</title>
        <authorList>
            <person name="Suzuki S."/>
            <person name="Kawachi M."/>
        </authorList>
    </citation>
    <scope>NUCLEOTIDE SEQUENCE</scope>
    <source>
        <strain evidence="4">NIES 2893</strain>
    </source>
</reference>
<dbReference type="EMBL" id="BNJQ01000004">
    <property type="protein sequence ID" value="GHP03100.1"/>
    <property type="molecule type" value="Genomic_DNA"/>
</dbReference>
<dbReference type="Gene3D" id="3.30.70.330">
    <property type="match status" value="1"/>
</dbReference>
<feature type="compositionally biased region" description="Gly residues" evidence="2">
    <location>
        <begin position="24"/>
        <end position="48"/>
    </location>
</feature>
<gene>
    <name evidence="4" type="ORF">PPROV_000185500</name>
</gene>
<dbReference type="InterPro" id="IPR035979">
    <property type="entry name" value="RBD_domain_sf"/>
</dbReference>
<dbReference type="CDD" id="cd00590">
    <property type="entry name" value="RRM_SF"/>
    <property type="match status" value="1"/>
</dbReference>
<comment type="caution">
    <text evidence="4">The sequence shown here is derived from an EMBL/GenBank/DDBJ whole genome shotgun (WGS) entry which is preliminary data.</text>
</comment>
<feature type="compositionally biased region" description="Gly residues" evidence="2">
    <location>
        <begin position="64"/>
        <end position="78"/>
    </location>
</feature>
<dbReference type="Proteomes" id="UP000660262">
    <property type="component" value="Unassembled WGS sequence"/>
</dbReference>
<dbReference type="SUPFAM" id="SSF54928">
    <property type="entry name" value="RNA-binding domain, RBD"/>
    <property type="match status" value="1"/>
</dbReference>
<dbReference type="InterPro" id="IPR012677">
    <property type="entry name" value="Nucleotide-bd_a/b_plait_sf"/>
</dbReference>
<evidence type="ECO:0000259" key="3">
    <source>
        <dbReference type="PROSITE" id="PS50102"/>
    </source>
</evidence>
<feature type="region of interest" description="Disordered" evidence="2">
    <location>
        <begin position="1"/>
        <end position="78"/>
    </location>
</feature>
<evidence type="ECO:0000313" key="5">
    <source>
        <dbReference type="Proteomes" id="UP000660262"/>
    </source>
</evidence>
<evidence type="ECO:0000256" key="2">
    <source>
        <dbReference type="SAM" id="MobiDB-lite"/>
    </source>
</evidence>
<accession>A0A830HB31</accession>
<feature type="domain" description="RRM" evidence="3">
    <location>
        <begin position="96"/>
        <end position="169"/>
    </location>
</feature>
<dbReference type="Pfam" id="PF00076">
    <property type="entry name" value="RRM_1"/>
    <property type="match status" value="1"/>
</dbReference>
<keyword evidence="5" id="KW-1185">Reference proteome</keyword>
<keyword evidence="1" id="KW-0694">RNA-binding</keyword>
<dbReference type="GO" id="GO:0003723">
    <property type="term" value="F:RNA binding"/>
    <property type="evidence" value="ECO:0007669"/>
    <property type="project" value="UniProtKB-UniRule"/>
</dbReference>
<dbReference type="AlphaFoldDB" id="A0A830HB31"/>